<protein>
    <recommendedName>
        <fullName evidence="4">PepSY domain-containing protein</fullName>
    </recommendedName>
</protein>
<dbReference type="RefSeq" id="WP_309490638.1">
    <property type="nucleotide sequence ID" value="NZ_JAENIG010000009.1"/>
</dbReference>
<gene>
    <name evidence="2" type="ORF">JIN83_13720</name>
</gene>
<keyword evidence="3" id="KW-1185">Reference proteome</keyword>
<dbReference type="Proteomes" id="UP000634206">
    <property type="component" value="Unassembled WGS sequence"/>
</dbReference>
<name>A0AAE2SGL4_9BACT</name>
<reference evidence="2" key="1">
    <citation type="submission" date="2021-01" db="EMBL/GenBank/DDBJ databases">
        <title>Modified the classification status of verrucomicrobia.</title>
        <authorList>
            <person name="Feng X."/>
        </authorList>
    </citation>
    <scope>NUCLEOTIDE SEQUENCE</scope>
    <source>
        <strain evidence="2">5K15</strain>
    </source>
</reference>
<feature type="chain" id="PRO_5042211738" description="PepSY domain-containing protein" evidence="1">
    <location>
        <begin position="24"/>
        <end position="192"/>
    </location>
</feature>
<dbReference type="AlphaFoldDB" id="A0AAE2SGL4"/>
<proteinExistence type="predicted"/>
<accession>A0AAE2SGL4</accession>
<feature type="signal peptide" evidence="1">
    <location>
        <begin position="1"/>
        <end position="23"/>
    </location>
</feature>
<keyword evidence="1" id="KW-0732">Signal</keyword>
<evidence type="ECO:0000313" key="3">
    <source>
        <dbReference type="Proteomes" id="UP000634206"/>
    </source>
</evidence>
<sequence>MKKLLKPILLLSLFLGCLQLSHATEPKGNVSVTLKVPDPGWKVHIASMHVKEGKLLVICRASHGAGVHASMITEVTAKARVKKGLAALPREVYLIGRSWNWGDGYTAITEKDLPKIIEASEQVYSAPSEKAPQPEDFIGLTLEKAKTLAEQHKIEYRITMVDGQPRPATTDYRPHRYNFEVEKGKISRVIKG</sequence>
<organism evidence="2 3">
    <name type="scientific">Oceaniferula flava</name>
    <dbReference type="NCBI Taxonomy" id="2800421"/>
    <lineage>
        <taxon>Bacteria</taxon>
        <taxon>Pseudomonadati</taxon>
        <taxon>Verrucomicrobiota</taxon>
        <taxon>Verrucomicrobiia</taxon>
        <taxon>Verrucomicrobiales</taxon>
        <taxon>Verrucomicrobiaceae</taxon>
        <taxon>Oceaniferula</taxon>
    </lineage>
</organism>
<dbReference type="EMBL" id="JAENIG010000009">
    <property type="protein sequence ID" value="MBK1856026.1"/>
    <property type="molecule type" value="Genomic_DNA"/>
</dbReference>
<evidence type="ECO:0000256" key="1">
    <source>
        <dbReference type="SAM" id="SignalP"/>
    </source>
</evidence>
<evidence type="ECO:0000313" key="2">
    <source>
        <dbReference type="EMBL" id="MBK1856026.1"/>
    </source>
</evidence>
<dbReference type="PROSITE" id="PS51257">
    <property type="entry name" value="PROKAR_LIPOPROTEIN"/>
    <property type="match status" value="1"/>
</dbReference>
<comment type="caution">
    <text evidence="2">The sequence shown here is derived from an EMBL/GenBank/DDBJ whole genome shotgun (WGS) entry which is preliminary data.</text>
</comment>
<evidence type="ECO:0008006" key="4">
    <source>
        <dbReference type="Google" id="ProtNLM"/>
    </source>
</evidence>